<dbReference type="Gene3D" id="1.10.10.10">
    <property type="entry name" value="Winged helix-like DNA-binding domain superfamily/Winged helix DNA-binding domain"/>
    <property type="match status" value="1"/>
</dbReference>
<evidence type="ECO:0000256" key="1">
    <source>
        <dbReference type="ARBA" id="ARBA00023015"/>
    </source>
</evidence>
<dbReference type="EMBL" id="CCRF01000102">
    <property type="protein sequence ID" value="CEE03198.1"/>
    <property type="molecule type" value="Genomic_DNA"/>
</dbReference>
<keyword evidence="1" id="KW-0805">Transcription regulation</keyword>
<dbReference type="AlphaFoldDB" id="A0A090J3D6"/>
<proteinExistence type="predicted"/>
<organism evidence="5 6">
    <name type="scientific">Caldibacillus thermoamylovorans</name>
    <dbReference type="NCBI Taxonomy" id="35841"/>
    <lineage>
        <taxon>Bacteria</taxon>
        <taxon>Bacillati</taxon>
        <taxon>Bacillota</taxon>
        <taxon>Bacilli</taxon>
        <taxon>Bacillales</taxon>
        <taxon>Bacillaceae</taxon>
        <taxon>Caldibacillus</taxon>
    </lineage>
</organism>
<gene>
    <name evidence="5" type="ORF">BT1A1_3417</name>
</gene>
<dbReference type="CDD" id="cd07377">
    <property type="entry name" value="WHTH_GntR"/>
    <property type="match status" value="1"/>
</dbReference>
<dbReference type="Proteomes" id="UP000040576">
    <property type="component" value="Unassembled WGS sequence"/>
</dbReference>
<dbReference type="PROSITE" id="PS50949">
    <property type="entry name" value="HTH_GNTR"/>
    <property type="match status" value="1"/>
</dbReference>
<protein>
    <submittedName>
        <fullName evidence="5">GntR family transcriptional regulator</fullName>
    </submittedName>
</protein>
<dbReference type="InterPro" id="IPR036388">
    <property type="entry name" value="WH-like_DNA-bd_sf"/>
</dbReference>
<evidence type="ECO:0000259" key="4">
    <source>
        <dbReference type="PROSITE" id="PS50949"/>
    </source>
</evidence>
<evidence type="ECO:0000256" key="3">
    <source>
        <dbReference type="ARBA" id="ARBA00023163"/>
    </source>
</evidence>
<dbReference type="GO" id="GO:0003677">
    <property type="term" value="F:DNA binding"/>
    <property type="evidence" value="ECO:0007669"/>
    <property type="project" value="UniProtKB-KW"/>
</dbReference>
<dbReference type="PANTHER" id="PTHR38445">
    <property type="entry name" value="HTH-TYPE TRANSCRIPTIONAL REPRESSOR YTRA"/>
    <property type="match status" value="1"/>
</dbReference>
<dbReference type="GO" id="GO:0003700">
    <property type="term" value="F:DNA-binding transcription factor activity"/>
    <property type="evidence" value="ECO:0007669"/>
    <property type="project" value="InterPro"/>
</dbReference>
<dbReference type="InterPro" id="IPR036390">
    <property type="entry name" value="WH_DNA-bd_sf"/>
</dbReference>
<keyword evidence="6" id="KW-1185">Reference proteome</keyword>
<keyword evidence="2" id="KW-0238">DNA-binding</keyword>
<dbReference type="SMART" id="SM00345">
    <property type="entry name" value="HTH_GNTR"/>
    <property type="match status" value="1"/>
</dbReference>
<name>A0A090J3D6_9BACI</name>
<dbReference type="Pfam" id="PF00392">
    <property type="entry name" value="GntR"/>
    <property type="match status" value="1"/>
</dbReference>
<keyword evidence="3" id="KW-0804">Transcription</keyword>
<reference evidence="5 6" key="1">
    <citation type="submission" date="2014-07" db="EMBL/GenBank/DDBJ databases">
        <authorList>
            <person name="Wibberg Daniel"/>
        </authorList>
    </citation>
    <scope>NUCLEOTIDE SEQUENCE [LARGE SCALE GENOMIC DNA]</scope>
</reference>
<evidence type="ECO:0000313" key="5">
    <source>
        <dbReference type="EMBL" id="CEE03198.1"/>
    </source>
</evidence>
<feature type="domain" description="HTH gntR-type" evidence="4">
    <location>
        <begin position="12"/>
        <end position="80"/>
    </location>
</feature>
<dbReference type="SUPFAM" id="SSF46785">
    <property type="entry name" value="Winged helix' DNA-binding domain"/>
    <property type="match status" value="1"/>
</dbReference>
<sequence>MVIISLDLQSESPIYIQLRNKIIEGIASKQLRPGDPLPSVRTFAQDLGVNMHTVNKAYQLLKQDGFIQIHRQKGVVINPDGMPSVDGNYLANVRENLRPVISESVCRGMNKEELMKLIQEVYEEIQKGGEHDDLH</sequence>
<evidence type="ECO:0000313" key="6">
    <source>
        <dbReference type="Proteomes" id="UP000040576"/>
    </source>
</evidence>
<dbReference type="InterPro" id="IPR000524">
    <property type="entry name" value="Tscrpt_reg_HTH_GntR"/>
</dbReference>
<evidence type="ECO:0000256" key="2">
    <source>
        <dbReference type="ARBA" id="ARBA00023125"/>
    </source>
</evidence>
<dbReference type="PANTHER" id="PTHR38445:SF12">
    <property type="entry name" value="GNTR-FAMILY TRANSCRIPTIONAL REGULATOR"/>
    <property type="match status" value="1"/>
</dbReference>
<accession>A0A090J3D6</accession>